<feature type="transmembrane region" description="Helical" evidence="1">
    <location>
        <begin position="45"/>
        <end position="64"/>
    </location>
</feature>
<dbReference type="Proteomes" id="UP000078459">
    <property type="component" value="Unassembled WGS sequence"/>
</dbReference>
<reference evidence="2 3" key="2">
    <citation type="submission" date="2016-06" db="EMBL/GenBank/DDBJ databases">
        <title>Pedobacter psychrophilus sp. nov., isolated from Antarctic fragmentary rock.</title>
        <authorList>
            <person name="Svec P."/>
        </authorList>
    </citation>
    <scope>NUCLEOTIDE SEQUENCE [LARGE SCALE GENOMIC DNA]</scope>
    <source>
        <strain evidence="2 3">CCM 8644</strain>
    </source>
</reference>
<dbReference type="EMBL" id="LWHJ01000030">
    <property type="protein sequence ID" value="OAQ38644.1"/>
    <property type="molecule type" value="Genomic_DNA"/>
</dbReference>
<dbReference type="AlphaFoldDB" id="A0A179DCK1"/>
<keyword evidence="1" id="KW-1133">Transmembrane helix</keyword>
<keyword evidence="1" id="KW-0812">Transmembrane</keyword>
<accession>A0A179DCK1</accession>
<evidence type="ECO:0000313" key="3">
    <source>
        <dbReference type="Proteomes" id="UP000078459"/>
    </source>
</evidence>
<name>A0A179DCK1_9SPHI</name>
<dbReference type="STRING" id="1826909.A5893_14660"/>
<keyword evidence="3" id="KW-1185">Reference proteome</keyword>
<evidence type="ECO:0000313" key="2">
    <source>
        <dbReference type="EMBL" id="OAQ38644.1"/>
    </source>
</evidence>
<evidence type="ECO:0000256" key="1">
    <source>
        <dbReference type="SAM" id="Phobius"/>
    </source>
</evidence>
<proteinExistence type="predicted"/>
<organism evidence="2 3">
    <name type="scientific">Pedobacter psychrophilus</name>
    <dbReference type="NCBI Taxonomy" id="1826909"/>
    <lineage>
        <taxon>Bacteria</taxon>
        <taxon>Pseudomonadati</taxon>
        <taxon>Bacteroidota</taxon>
        <taxon>Sphingobacteriia</taxon>
        <taxon>Sphingobacteriales</taxon>
        <taxon>Sphingobacteriaceae</taxon>
        <taxon>Pedobacter</taxon>
    </lineage>
</organism>
<gene>
    <name evidence="2" type="ORF">A5893_14660</name>
</gene>
<reference evidence="2 3" key="1">
    <citation type="submission" date="2016-04" db="EMBL/GenBank/DDBJ databases">
        <authorList>
            <person name="Evans L.H."/>
            <person name="Alamgir A."/>
            <person name="Owens N."/>
            <person name="Weber N.D."/>
            <person name="Virtaneva K."/>
            <person name="Barbian K."/>
            <person name="Babar A."/>
            <person name="Rosenke K."/>
        </authorList>
    </citation>
    <scope>NUCLEOTIDE SEQUENCE [LARGE SCALE GENOMIC DNA]</scope>
    <source>
        <strain evidence="2 3">CCM 8644</strain>
    </source>
</reference>
<sequence>MDNSPKKDLSKYKNSFFFFDADDEDLIVPMRNPKFGYTLNFAKPLAYIFLLIVLLVLILITRLLA</sequence>
<evidence type="ECO:0008006" key="4">
    <source>
        <dbReference type="Google" id="ProtNLM"/>
    </source>
</evidence>
<keyword evidence="1" id="KW-0472">Membrane</keyword>
<protein>
    <recommendedName>
        <fullName evidence="4">DUF5808 domain-containing protein</fullName>
    </recommendedName>
</protein>
<comment type="caution">
    <text evidence="2">The sequence shown here is derived from an EMBL/GenBank/DDBJ whole genome shotgun (WGS) entry which is preliminary data.</text>
</comment>